<organism evidence="3 5">
    <name type="scientific">Adineta steineri</name>
    <dbReference type="NCBI Taxonomy" id="433720"/>
    <lineage>
        <taxon>Eukaryota</taxon>
        <taxon>Metazoa</taxon>
        <taxon>Spiralia</taxon>
        <taxon>Gnathifera</taxon>
        <taxon>Rotifera</taxon>
        <taxon>Eurotatoria</taxon>
        <taxon>Bdelloidea</taxon>
        <taxon>Adinetida</taxon>
        <taxon>Adinetidae</taxon>
        <taxon>Adineta</taxon>
    </lineage>
</organism>
<evidence type="ECO:0000313" key="5">
    <source>
        <dbReference type="Proteomes" id="UP000663891"/>
    </source>
</evidence>
<reference evidence="3" key="1">
    <citation type="submission" date="2021-02" db="EMBL/GenBank/DDBJ databases">
        <authorList>
            <person name="Nowell W R."/>
        </authorList>
    </citation>
    <scope>NUCLEOTIDE SEQUENCE</scope>
</reference>
<feature type="region of interest" description="Disordered" evidence="1">
    <location>
        <begin position="231"/>
        <end position="252"/>
    </location>
</feature>
<accession>A0A815UWJ7</accession>
<evidence type="ECO:0000256" key="1">
    <source>
        <dbReference type="SAM" id="MobiDB-lite"/>
    </source>
</evidence>
<evidence type="ECO:0000313" key="4">
    <source>
        <dbReference type="EMBL" id="CAF4228452.1"/>
    </source>
</evidence>
<evidence type="ECO:0000256" key="2">
    <source>
        <dbReference type="SAM" id="Phobius"/>
    </source>
</evidence>
<evidence type="ECO:0000313" key="3">
    <source>
        <dbReference type="EMBL" id="CAF1519630.1"/>
    </source>
</evidence>
<protein>
    <submittedName>
        <fullName evidence="3">Uncharacterized protein</fullName>
    </submittedName>
</protein>
<sequence>MESIKNQKDRITDNLQEHTGDIIEIATDIAKYGYRSDNNDTVTVGNSSLSVFEQLQIYHKTIENQTNGFIENVKNQKDLIMENLQEQTDGIMAIATDMAKHVYTNDNNDTFIFGNDSLLSFKPVQVYHTTIKNQTGRLMESVKNQKDHIMENLQEHTGGITKVAIDMSMTFARGVKHIYKYWPLYTVCAVILFIAVTFFYCYCQLCFGSLITKFMFKKTYKPLVRSNAFRQQQQQQQQQQQPQPQPLSAASL</sequence>
<dbReference type="EMBL" id="CAJOAY010010887">
    <property type="protein sequence ID" value="CAF4228452.1"/>
    <property type="molecule type" value="Genomic_DNA"/>
</dbReference>
<dbReference type="AlphaFoldDB" id="A0A815UWJ7"/>
<gene>
    <name evidence="4" type="ORF">OKA104_LOCUS42425</name>
    <name evidence="3" type="ORF">VCS650_LOCUS43214</name>
</gene>
<keyword evidence="2" id="KW-0472">Membrane</keyword>
<dbReference type="EMBL" id="CAJNON010002981">
    <property type="protein sequence ID" value="CAF1519630.1"/>
    <property type="molecule type" value="Genomic_DNA"/>
</dbReference>
<feature type="transmembrane region" description="Helical" evidence="2">
    <location>
        <begin position="181"/>
        <end position="200"/>
    </location>
</feature>
<name>A0A815UWJ7_9BILA</name>
<feature type="compositionally biased region" description="Low complexity" evidence="1">
    <location>
        <begin position="231"/>
        <end position="242"/>
    </location>
</feature>
<proteinExistence type="predicted"/>
<keyword evidence="2" id="KW-0812">Transmembrane</keyword>
<comment type="caution">
    <text evidence="3">The sequence shown here is derived from an EMBL/GenBank/DDBJ whole genome shotgun (WGS) entry which is preliminary data.</text>
</comment>
<dbReference type="Proteomes" id="UP000663891">
    <property type="component" value="Unassembled WGS sequence"/>
</dbReference>
<dbReference type="Proteomes" id="UP000663881">
    <property type="component" value="Unassembled WGS sequence"/>
</dbReference>
<keyword evidence="2" id="KW-1133">Transmembrane helix</keyword>